<evidence type="ECO:0000256" key="12">
    <source>
        <dbReference type="ARBA" id="ARBA00022989"/>
    </source>
</evidence>
<dbReference type="Gene3D" id="1.20.1280.290">
    <property type="match status" value="2"/>
</dbReference>
<evidence type="ECO:0000256" key="16">
    <source>
        <dbReference type="SAM" id="Phobius"/>
    </source>
</evidence>
<keyword evidence="13 16" id="KW-0472">Membrane</keyword>
<comment type="subcellular location">
    <subcellularLocation>
        <location evidence="2">Membrane</location>
        <topology evidence="2">Multi-pass membrane protein</topology>
    </subcellularLocation>
    <subcellularLocation>
        <location evidence="3">Secreted</location>
    </subcellularLocation>
</comment>
<keyword evidence="7 16" id="KW-0812">Transmembrane</keyword>
<dbReference type="InterPro" id="IPR046450">
    <property type="entry name" value="PA_dom_sf"/>
</dbReference>
<feature type="domain" description="Peptidase M28" evidence="18">
    <location>
        <begin position="533"/>
        <end position="729"/>
    </location>
</feature>
<proteinExistence type="inferred from homology"/>
<evidence type="ECO:0000256" key="6">
    <source>
        <dbReference type="ARBA" id="ARBA00022670"/>
    </source>
</evidence>
<keyword evidence="8 15" id="KW-0479">Metal-binding</keyword>
<feature type="domain" description="PA" evidence="17">
    <location>
        <begin position="414"/>
        <end position="504"/>
    </location>
</feature>
<comment type="similarity">
    <text evidence="4">Belongs to the peptidase M28 family. M28B subfamily.</text>
</comment>
<dbReference type="GO" id="GO:0006508">
    <property type="term" value="P:proteolysis"/>
    <property type="evidence" value="ECO:0007669"/>
    <property type="project" value="UniProtKB-KW"/>
</dbReference>
<dbReference type="GO" id="GO:0008235">
    <property type="term" value="F:metalloexopeptidase activity"/>
    <property type="evidence" value="ECO:0007669"/>
    <property type="project" value="InterPro"/>
</dbReference>
<feature type="transmembrane region" description="Helical" evidence="16">
    <location>
        <begin position="91"/>
        <end position="118"/>
    </location>
</feature>
<evidence type="ECO:0000259" key="18">
    <source>
        <dbReference type="Pfam" id="PF04389"/>
    </source>
</evidence>
<keyword evidence="6 15" id="KW-0645">Protease</keyword>
<feature type="transmembrane region" description="Helical" evidence="16">
    <location>
        <begin position="17"/>
        <end position="37"/>
    </location>
</feature>
<evidence type="ECO:0000313" key="20">
    <source>
        <dbReference type="Proteomes" id="UP000001067"/>
    </source>
</evidence>
<dbReference type="GO" id="GO:0005576">
    <property type="term" value="C:extracellular region"/>
    <property type="evidence" value="ECO:0007669"/>
    <property type="project" value="UniProtKB-SubCell"/>
</dbReference>
<evidence type="ECO:0000256" key="8">
    <source>
        <dbReference type="ARBA" id="ARBA00022723"/>
    </source>
</evidence>
<evidence type="ECO:0000256" key="13">
    <source>
        <dbReference type="ARBA" id="ARBA00023136"/>
    </source>
</evidence>
<keyword evidence="11 15" id="KW-0862">Zinc</keyword>
<dbReference type="SMART" id="SM00679">
    <property type="entry name" value="CTNS"/>
    <property type="match status" value="2"/>
</dbReference>
<dbReference type="SUPFAM" id="SSF53187">
    <property type="entry name" value="Zn-dependent exopeptidases"/>
    <property type="match status" value="1"/>
</dbReference>
<dbReference type="Proteomes" id="UP000001067">
    <property type="component" value="Unassembled WGS sequence"/>
</dbReference>
<keyword evidence="5" id="KW-0964">Secreted</keyword>
<feature type="transmembrane region" description="Helical" evidence="16">
    <location>
        <begin position="235"/>
        <end position="255"/>
    </location>
</feature>
<evidence type="ECO:0000256" key="1">
    <source>
        <dbReference type="ARBA" id="ARBA00001947"/>
    </source>
</evidence>
<evidence type="ECO:0000256" key="15">
    <source>
        <dbReference type="RuleBase" id="RU361240"/>
    </source>
</evidence>
<dbReference type="InterPro" id="IPR045175">
    <property type="entry name" value="M28_fam"/>
</dbReference>
<dbReference type="OrthoDB" id="10013407at2759"/>
<keyword evidence="20" id="KW-1185">Reference proteome</keyword>
<keyword evidence="12 16" id="KW-1133">Transmembrane helix</keyword>
<gene>
    <name evidence="19" type="ORF">PTT_17875</name>
</gene>
<evidence type="ECO:0000259" key="17">
    <source>
        <dbReference type="Pfam" id="PF02225"/>
    </source>
</evidence>
<feature type="transmembrane region" description="Helical" evidence="16">
    <location>
        <begin position="49"/>
        <end position="71"/>
    </location>
</feature>
<dbReference type="PANTHER" id="PTHR12147">
    <property type="entry name" value="METALLOPEPTIDASE M28 FAMILY MEMBER"/>
    <property type="match status" value="1"/>
</dbReference>
<sequence>MAAPSDPRCVELAHPDLINFGVSIFIVVGILVSYLPQHFKIIARRSSRGLSPMFVLLGTVSGTASIANILTLPESTRDMDCCKEIGGFPCAAAMLGIVQIAVQWACFFFIMLLFLIFFPRASDAVEEQDTDMPTWKEAVLVLGVSIAFFVVSLFGSVVFVYAIPSHVRGWANFLGLLASLLAAIQYLPQIAMTWRLQETGSLSIPMMIIQTPGSFVFAASLYARLGPRGWSAWGLFIFTGFLQGILLAMALSFVWRDRKARQAKELEIASGGDLGMDTERTPLLDVFKEVEMKISSGLALAGAAQTWAAVAPRPMVSSEAIQAEIKTEKLMGNLEAFDDIAKANGGNRAFGLPGYAASVDYMLAKTQNTHFKTWTQDFPALFNQISSISFSVSNTSYRVIGLSYSPSTTPEGLTLPLVLGASGPEGCTNEAYDKLDVAGKIVLVQRGSCPDGTTLAGRMKPAAAAGASAVIIYASDTANVTGGTLSNPNPDYVSTGYISLADASPLVARLQAGEALTAHFQQTQTVETRITQNVFTETKDGDPTNVIMLGAHLDSVQAGAGINDDGSGSTLILELAKALRRFKVKNKVRFAWWGAEENGLLGSKYYTQNLAPADANNILTYLNFDMVSRGYLGVFDGDGSAFNLSGAPGSAAIERLFVQHFERRGLVVTPARFTGGSDYQSFMNIGKPVGGLHTGTGVAQDPCYHQACDTIDNPNPETLTINAKAAAHVLSILATRGEEIIPKSPVNASMITNKGIMGVEPVWTVPGEGEMHLATCGHDV</sequence>
<evidence type="ECO:0000256" key="3">
    <source>
        <dbReference type="ARBA" id="ARBA00004613"/>
    </source>
</evidence>
<evidence type="ECO:0000256" key="9">
    <source>
        <dbReference type="ARBA" id="ARBA00022729"/>
    </source>
</evidence>
<dbReference type="Gene3D" id="3.40.630.10">
    <property type="entry name" value="Zn peptidases"/>
    <property type="match status" value="1"/>
</dbReference>
<protein>
    <recommendedName>
        <fullName evidence="15">Peptide hydrolase</fullName>
        <ecNumber evidence="15">3.4.-.-</ecNumber>
    </recommendedName>
</protein>
<dbReference type="EC" id="3.4.-.-" evidence="15"/>
<evidence type="ECO:0000256" key="7">
    <source>
        <dbReference type="ARBA" id="ARBA00022692"/>
    </source>
</evidence>
<evidence type="ECO:0000256" key="5">
    <source>
        <dbReference type="ARBA" id="ARBA00022525"/>
    </source>
</evidence>
<evidence type="ECO:0000313" key="19">
    <source>
        <dbReference type="EMBL" id="EFQ86778.1"/>
    </source>
</evidence>
<dbReference type="InterPro" id="IPR007484">
    <property type="entry name" value="Peptidase_M28"/>
</dbReference>
<dbReference type="Gene3D" id="3.50.30.30">
    <property type="match status" value="1"/>
</dbReference>
<keyword evidence="14" id="KW-0325">Glycoprotein</keyword>
<dbReference type="InterPro" id="IPR006603">
    <property type="entry name" value="PQ-loop_rpt"/>
</dbReference>
<accession>E3S5H1</accession>
<dbReference type="Pfam" id="PF02225">
    <property type="entry name" value="PA"/>
    <property type="match status" value="1"/>
</dbReference>
<comment type="cofactor">
    <cofactor evidence="1">
        <name>Zn(2+)</name>
        <dbReference type="ChEBI" id="CHEBI:29105"/>
    </cofactor>
</comment>
<dbReference type="eggNOG" id="KOG2195">
    <property type="taxonomic scope" value="Eukaryota"/>
</dbReference>
<dbReference type="GO" id="GO:0046872">
    <property type="term" value="F:metal ion binding"/>
    <property type="evidence" value="ECO:0007669"/>
    <property type="project" value="UniProtKB-KW"/>
</dbReference>
<reference evidence="19 20" key="1">
    <citation type="journal article" date="2010" name="Genome Biol.">
        <title>A first genome assembly of the barley fungal pathogen Pyrenophora teres f. teres.</title>
        <authorList>
            <person name="Ellwood S.R."/>
            <person name="Liu Z."/>
            <person name="Syme R.A."/>
            <person name="Lai Z."/>
            <person name="Hane J.K."/>
            <person name="Keiper F."/>
            <person name="Moffat C.S."/>
            <person name="Oliver R.P."/>
            <person name="Friesen T.L."/>
        </authorList>
    </citation>
    <scope>NUCLEOTIDE SEQUENCE [LARGE SCALE GENOMIC DNA]</scope>
    <source>
        <strain evidence="19 20">0-1</strain>
    </source>
</reference>
<evidence type="ECO:0000256" key="14">
    <source>
        <dbReference type="ARBA" id="ARBA00023180"/>
    </source>
</evidence>
<feature type="transmembrane region" description="Helical" evidence="16">
    <location>
        <begin position="200"/>
        <end position="223"/>
    </location>
</feature>
<dbReference type="PANTHER" id="PTHR12147:SF26">
    <property type="entry name" value="PEPTIDASE M28 DOMAIN-CONTAINING PROTEIN"/>
    <property type="match status" value="1"/>
</dbReference>
<evidence type="ECO:0000256" key="2">
    <source>
        <dbReference type="ARBA" id="ARBA00004141"/>
    </source>
</evidence>
<dbReference type="GO" id="GO:0016020">
    <property type="term" value="C:membrane"/>
    <property type="evidence" value="ECO:0007669"/>
    <property type="project" value="UniProtKB-SubCell"/>
</dbReference>
<dbReference type="HOGENOM" id="CLU_020086_0_0_1"/>
<dbReference type="InterPro" id="IPR003137">
    <property type="entry name" value="PA_domain"/>
</dbReference>
<dbReference type="AlphaFoldDB" id="E3S5H1"/>
<dbReference type="KEGG" id="pte:PTT_17875"/>
<keyword evidence="9" id="KW-0732">Signal</keyword>
<evidence type="ECO:0000256" key="10">
    <source>
        <dbReference type="ARBA" id="ARBA00022801"/>
    </source>
</evidence>
<dbReference type="EMBL" id="GL537237">
    <property type="protein sequence ID" value="EFQ86778.1"/>
    <property type="molecule type" value="Genomic_DNA"/>
</dbReference>
<dbReference type="Pfam" id="PF04389">
    <property type="entry name" value="Peptidase_M28"/>
    <property type="match status" value="1"/>
</dbReference>
<dbReference type="SUPFAM" id="SSF52025">
    <property type="entry name" value="PA domain"/>
    <property type="match status" value="1"/>
</dbReference>
<feature type="transmembrane region" description="Helical" evidence="16">
    <location>
        <begin position="139"/>
        <end position="163"/>
    </location>
</feature>
<name>E3S5H1_PYRTT</name>
<evidence type="ECO:0000256" key="4">
    <source>
        <dbReference type="ARBA" id="ARBA00005634"/>
    </source>
</evidence>
<feature type="transmembrane region" description="Helical" evidence="16">
    <location>
        <begin position="169"/>
        <end position="188"/>
    </location>
</feature>
<organism evidence="20">
    <name type="scientific">Pyrenophora teres f. teres (strain 0-1)</name>
    <name type="common">Barley net blotch fungus</name>
    <name type="synonym">Drechslera teres f. teres</name>
    <dbReference type="NCBI Taxonomy" id="861557"/>
    <lineage>
        <taxon>Eukaryota</taxon>
        <taxon>Fungi</taxon>
        <taxon>Dikarya</taxon>
        <taxon>Ascomycota</taxon>
        <taxon>Pezizomycotina</taxon>
        <taxon>Dothideomycetes</taxon>
        <taxon>Pleosporomycetidae</taxon>
        <taxon>Pleosporales</taxon>
        <taxon>Pleosporineae</taxon>
        <taxon>Pleosporaceae</taxon>
        <taxon>Pyrenophora</taxon>
    </lineage>
</organism>
<keyword evidence="10 15" id="KW-0378">Hydrolase</keyword>
<evidence type="ECO:0000256" key="11">
    <source>
        <dbReference type="ARBA" id="ARBA00022833"/>
    </source>
</evidence>
<dbReference type="Pfam" id="PF04193">
    <property type="entry name" value="PQ-loop"/>
    <property type="match status" value="2"/>
</dbReference>